<evidence type="ECO:0000313" key="3">
    <source>
        <dbReference type="EMBL" id="MBB1087851.1"/>
    </source>
</evidence>
<sequence length="196" mass="20990">MTQRHPLREPMVWLLVGLPVVAVVAGIATVVISSRSGGADAVIDPGERTAQIQTVELGPDERAAALKLSAVLQVDGQRLRLLPASGDWVVDTTSGDDDDDEAQDTARPSASQRLRDATSHQQTLELVLSHPSRAEDDLHLQLAPSDLGWETELSAPLDPGHDWLARLTPAGGHWRLRGRLLAGQHAARLGPALAED</sequence>
<reference evidence="3 4" key="1">
    <citation type="submission" date="2020-07" db="EMBL/GenBank/DDBJ databases">
        <authorList>
            <person name="Xu S."/>
            <person name="Li A."/>
        </authorList>
    </citation>
    <scope>NUCLEOTIDE SEQUENCE [LARGE SCALE GENOMIC DNA]</scope>
    <source>
        <strain evidence="3 4">SG-8</strain>
    </source>
</reference>
<protein>
    <submittedName>
        <fullName evidence="3">FixH family protein</fullName>
    </submittedName>
</protein>
<name>A0A7W3U2P2_9GAMM</name>
<dbReference type="Proteomes" id="UP000552587">
    <property type="component" value="Unassembled WGS sequence"/>
</dbReference>
<keyword evidence="2" id="KW-0812">Transmembrane</keyword>
<dbReference type="Pfam" id="PF05751">
    <property type="entry name" value="FixH"/>
    <property type="match status" value="1"/>
</dbReference>
<dbReference type="RefSeq" id="WP_182668638.1">
    <property type="nucleotide sequence ID" value="NZ_JACHTE010000003.1"/>
</dbReference>
<evidence type="ECO:0000256" key="2">
    <source>
        <dbReference type="SAM" id="Phobius"/>
    </source>
</evidence>
<feature type="transmembrane region" description="Helical" evidence="2">
    <location>
        <begin position="12"/>
        <end position="32"/>
    </location>
</feature>
<proteinExistence type="predicted"/>
<organism evidence="3 4">
    <name type="scientific">Marilutibacter penaei</name>
    <dbReference type="NCBI Taxonomy" id="2759900"/>
    <lineage>
        <taxon>Bacteria</taxon>
        <taxon>Pseudomonadati</taxon>
        <taxon>Pseudomonadota</taxon>
        <taxon>Gammaproteobacteria</taxon>
        <taxon>Lysobacterales</taxon>
        <taxon>Lysobacteraceae</taxon>
        <taxon>Marilutibacter</taxon>
    </lineage>
</organism>
<evidence type="ECO:0000313" key="4">
    <source>
        <dbReference type="Proteomes" id="UP000552587"/>
    </source>
</evidence>
<keyword evidence="2" id="KW-1133">Transmembrane helix</keyword>
<keyword evidence="4" id="KW-1185">Reference proteome</keyword>
<feature type="region of interest" description="Disordered" evidence="1">
    <location>
        <begin position="91"/>
        <end position="116"/>
    </location>
</feature>
<comment type="caution">
    <text evidence="3">The sequence shown here is derived from an EMBL/GenBank/DDBJ whole genome shotgun (WGS) entry which is preliminary data.</text>
</comment>
<feature type="compositionally biased region" description="Acidic residues" evidence="1">
    <location>
        <begin position="94"/>
        <end position="103"/>
    </location>
</feature>
<dbReference type="AlphaFoldDB" id="A0A7W3U2P2"/>
<dbReference type="EMBL" id="JACHTE010000003">
    <property type="protein sequence ID" value="MBB1087851.1"/>
    <property type="molecule type" value="Genomic_DNA"/>
</dbReference>
<accession>A0A7W3U2P2</accession>
<evidence type="ECO:0000256" key="1">
    <source>
        <dbReference type="SAM" id="MobiDB-lite"/>
    </source>
</evidence>
<keyword evidence="2" id="KW-0472">Membrane</keyword>
<gene>
    <name evidence="3" type="ORF">H4F99_05030</name>
</gene>
<dbReference type="InterPro" id="IPR008620">
    <property type="entry name" value="FixH"/>
</dbReference>